<evidence type="ECO:0000256" key="2">
    <source>
        <dbReference type="SAM" id="Phobius"/>
    </source>
</evidence>
<feature type="transmembrane region" description="Helical" evidence="2">
    <location>
        <begin position="34"/>
        <end position="54"/>
    </location>
</feature>
<comment type="caution">
    <text evidence="3">The sequence shown here is derived from an EMBL/GenBank/DDBJ whole genome shotgun (WGS) entry which is preliminary data.</text>
</comment>
<sequence length="104" mass="11220">MLDTDEKIAKFFLGFGLLLALGAMILGPLDIRSWSIACGVTASFVALAGMFFALQSWNEPDDAPRERMPEMAPAERLAPMAEPHGDALNGETADKAEAPERPTE</sequence>
<evidence type="ECO:0000313" key="3">
    <source>
        <dbReference type="EMBL" id="MBE6832365.1"/>
    </source>
</evidence>
<accession>A0A928Q3Y8</accession>
<keyword evidence="2" id="KW-0812">Transmembrane</keyword>
<evidence type="ECO:0000313" key="4">
    <source>
        <dbReference type="Proteomes" id="UP000754750"/>
    </source>
</evidence>
<feature type="transmembrane region" description="Helical" evidence="2">
    <location>
        <begin position="12"/>
        <end position="28"/>
    </location>
</feature>
<keyword evidence="2" id="KW-1133">Transmembrane helix</keyword>
<dbReference type="Proteomes" id="UP000754750">
    <property type="component" value="Unassembled WGS sequence"/>
</dbReference>
<protein>
    <submittedName>
        <fullName evidence="3">Uncharacterized protein</fullName>
    </submittedName>
</protein>
<organism evidence="3 4">
    <name type="scientific">Faecalispora sporosphaeroides</name>
    <dbReference type="NCBI Taxonomy" id="1549"/>
    <lineage>
        <taxon>Bacteria</taxon>
        <taxon>Bacillati</taxon>
        <taxon>Bacillota</taxon>
        <taxon>Clostridia</taxon>
        <taxon>Eubacteriales</taxon>
        <taxon>Oscillospiraceae</taxon>
        <taxon>Faecalispora</taxon>
    </lineage>
</organism>
<name>A0A928Q3Y8_9FIRM</name>
<evidence type="ECO:0000256" key="1">
    <source>
        <dbReference type="SAM" id="MobiDB-lite"/>
    </source>
</evidence>
<proteinExistence type="predicted"/>
<dbReference type="EMBL" id="SVNY01000001">
    <property type="protein sequence ID" value="MBE6832365.1"/>
    <property type="molecule type" value="Genomic_DNA"/>
</dbReference>
<feature type="compositionally biased region" description="Basic and acidic residues" evidence="1">
    <location>
        <begin position="92"/>
        <end position="104"/>
    </location>
</feature>
<dbReference type="AlphaFoldDB" id="A0A928Q3Y8"/>
<keyword evidence="2" id="KW-0472">Membrane</keyword>
<gene>
    <name evidence="3" type="ORF">E7512_02065</name>
</gene>
<dbReference type="RefSeq" id="WP_020073938.1">
    <property type="nucleotide sequence ID" value="NZ_SVNY01000001.1"/>
</dbReference>
<feature type="region of interest" description="Disordered" evidence="1">
    <location>
        <begin position="59"/>
        <end position="104"/>
    </location>
</feature>
<reference evidence="3" key="1">
    <citation type="submission" date="2019-04" db="EMBL/GenBank/DDBJ databases">
        <title>Evolution of Biomass-Degrading Anaerobic Consortia Revealed by Metagenomics.</title>
        <authorList>
            <person name="Peng X."/>
        </authorList>
    </citation>
    <scope>NUCLEOTIDE SEQUENCE</scope>
    <source>
        <strain evidence="3">SIG551</strain>
    </source>
</reference>